<evidence type="ECO:0000313" key="3">
    <source>
        <dbReference type="EMBL" id="MDP9848960.1"/>
    </source>
</evidence>
<keyword evidence="2" id="KW-1133">Transmembrane helix</keyword>
<dbReference type="EMBL" id="JAUSQU010000001">
    <property type="protein sequence ID" value="MDP9848960.1"/>
    <property type="molecule type" value="Genomic_DNA"/>
</dbReference>
<keyword evidence="4" id="KW-1185">Reference proteome</keyword>
<sequence length="67" mass="7114">MIALDTAIKGEIGPGLVGFLVVAALGFALFFLIKSMRKHVDRIEVPSEAELRKQNGTHPGSPTPSSP</sequence>
<gene>
    <name evidence="3" type="ORF">J2853_008171</name>
</gene>
<keyword evidence="2" id="KW-0472">Membrane</keyword>
<evidence type="ECO:0000256" key="1">
    <source>
        <dbReference type="SAM" id="MobiDB-lite"/>
    </source>
</evidence>
<accession>A0ABT9QRB0</accession>
<dbReference type="RefSeq" id="WP_307566545.1">
    <property type="nucleotide sequence ID" value="NZ_JAUSQU010000001.1"/>
</dbReference>
<evidence type="ECO:0000256" key="2">
    <source>
        <dbReference type="SAM" id="Phobius"/>
    </source>
</evidence>
<name>A0ABT9QRB0_9ACTN</name>
<protein>
    <submittedName>
        <fullName evidence="3">Uncharacterized protein</fullName>
    </submittedName>
</protein>
<feature type="region of interest" description="Disordered" evidence="1">
    <location>
        <begin position="47"/>
        <end position="67"/>
    </location>
</feature>
<reference evidence="3 4" key="1">
    <citation type="submission" date="2023-07" db="EMBL/GenBank/DDBJ databases">
        <title>Sequencing the genomes of 1000 actinobacteria strains.</title>
        <authorList>
            <person name="Klenk H.-P."/>
        </authorList>
    </citation>
    <scope>NUCLEOTIDE SEQUENCE [LARGE SCALE GENOMIC DNA]</scope>
    <source>
        <strain evidence="3 4">DSM 46740</strain>
    </source>
</reference>
<comment type="caution">
    <text evidence="3">The sequence shown here is derived from an EMBL/GenBank/DDBJ whole genome shotgun (WGS) entry which is preliminary data.</text>
</comment>
<feature type="transmembrane region" description="Helical" evidence="2">
    <location>
        <begin position="12"/>
        <end position="33"/>
    </location>
</feature>
<keyword evidence="2" id="KW-0812">Transmembrane</keyword>
<dbReference type="Proteomes" id="UP001225356">
    <property type="component" value="Unassembled WGS sequence"/>
</dbReference>
<proteinExistence type="predicted"/>
<evidence type="ECO:0000313" key="4">
    <source>
        <dbReference type="Proteomes" id="UP001225356"/>
    </source>
</evidence>
<organism evidence="3 4">
    <name type="scientific">Streptosporangium lutulentum</name>
    <dbReference type="NCBI Taxonomy" id="1461250"/>
    <lineage>
        <taxon>Bacteria</taxon>
        <taxon>Bacillati</taxon>
        <taxon>Actinomycetota</taxon>
        <taxon>Actinomycetes</taxon>
        <taxon>Streptosporangiales</taxon>
        <taxon>Streptosporangiaceae</taxon>
        <taxon>Streptosporangium</taxon>
    </lineage>
</organism>